<dbReference type="GO" id="GO:0070042">
    <property type="term" value="F:rRNA (uridine-N3-)-methyltransferase activity"/>
    <property type="evidence" value="ECO:0007669"/>
    <property type="project" value="InterPro"/>
</dbReference>
<accession>A0AAD3H6H0</accession>
<dbReference type="GO" id="GO:0070475">
    <property type="term" value="P:rRNA base methylation"/>
    <property type="evidence" value="ECO:0007669"/>
    <property type="project" value="InterPro"/>
</dbReference>
<dbReference type="PANTHER" id="PTHR11538">
    <property type="entry name" value="PHENYLALANYL-TRNA SYNTHETASE"/>
    <property type="match status" value="1"/>
</dbReference>
<evidence type="ECO:0000259" key="2">
    <source>
        <dbReference type="Pfam" id="PF10354"/>
    </source>
</evidence>
<comment type="caution">
    <text evidence="3">The sequence shown here is derived from an EMBL/GenBank/DDBJ whole genome shotgun (WGS) entry which is preliminary data.</text>
</comment>
<protein>
    <recommendedName>
        <fullName evidence="2">25S rRNA (uridine-N(3))-methyltransferase BMT5-like domain-containing protein</fullName>
    </recommendedName>
</protein>
<dbReference type="Proteomes" id="UP001054902">
    <property type="component" value="Unassembled WGS sequence"/>
</dbReference>
<dbReference type="PANTHER" id="PTHR11538:SF26">
    <property type="entry name" value="FERREDOXIN-FOLD ANTICODON-BINDING DOMAIN-CONTAINING PROTEIN 1"/>
    <property type="match status" value="1"/>
</dbReference>
<sequence>MSFRALTIGDGDFSFSLALKRAYPDIHVTATTLIDNDEELYETYSNSKEIVKEFRQVWNETIIMGTDGTKIEESIHVASEEMKYDIILFNHPHLGDAVLQESEQKHAERHYILLSHYFHSAKKLLKQRGRIHVCLCGQQPTTWDLMKAAENSGLILSQQDITARPIENWLFDNDDERSMHPLGEVLKHYPTARKFRNGKLGSKHFLARYGYRHRRTGGERFGGNESEMNVQQSENFVFVVNQKGSRIDTVEQFECNICRLKFDCHEELSRHLKSPALPDIALGTFIHEKNDQSLPCKKKKEVSSLEPRDINDTNTIVTMKVTKDYDGKRIKWLSRQKDFPLSEYIKSKSQCKTALKMGRIYINGLCCMDDSRIVRENDVIDFVEEYQMVNERKLDGTEGSKEDAHEVNNEEANVKIVKKIPSKLDSGTFLTVALKPVGIRCVGNFSPYTLEMILKKQLESKESMENIFCQSISKLDTGCSGLCPVIVSSGKLGDLSLKSVKVSYSFTVLVHGNVPKAWKNGVYCSIPKNGVRKWKRLKTEEEMNAVDSNDEPDRFEVMSDELDLADALFITFSDNFQVLEGDENTMISTLTVKSSHDDGRIASVISFLLRKLGFPVVNDRFCKRELSLLPRRMKNILKQKICIECNHVNVEYEGTNHSIEIEPHRRTQCSFWREIMYK</sequence>
<proteinExistence type="predicted"/>
<dbReference type="InterPro" id="IPR019446">
    <property type="entry name" value="BMT5-like"/>
</dbReference>
<name>A0AAD3H6H0_9STRA</name>
<evidence type="ECO:0000313" key="3">
    <source>
        <dbReference type="EMBL" id="GFH52190.1"/>
    </source>
</evidence>
<organism evidence="3 4">
    <name type="scientific">Chaetoceros tenuissimus</name>
    <dbReference type="NCBI Taxonomy" id="426638"/>
    <lineage>
        <taxon>Eukaryota</taxon>
        <taxon>Sar</taxon>
        <taxon>Stramenopiles</taxon>
        <taxon>Ochrophyta</taxon>
        <taxon>Bacillariophyta</taxon>
        <taxon>Coscinodiscophyceae</taxon>
        <taxon>Chaetocerotophycidae</taxon>
        <taxon>Chaetocerotales</taxon>
        <taxon>Chaetocerotaceae</taxon>
        <taxon>Chaetoceros</taxon>
    </lineage>
</organism>
<dbReference type="GO" id="GO:0005737">
    <property type="term" value="C:cytoplasm"/>
    <property type="evidence" value="ECO:0007669"/>
    <property type="project" value="TreeGrafter"/>
</dbReference>
<feature type="domain" description="25S rRNA (uridine-N(3))-methyltransferase BMT5-like" evidence="2">
    <location>
        <begin position="6"/>
        <end position="158"/>
    </location>
</feature>
<gene>
    <name evidence="3" type="ORF">CTEN210_08666</name>
</gene>
<evidence type="ECO:0000313" key="4">
    <source>
        <dbReference type="Proteomes" id="UP001054902"/>
    </source>
</evidence>
<dbReference type="Pfam" id="PF10354">
    <property type="entry name" value="BMT5-like"/>
    <property type="match status" value="1"/>
</dbReference>
<dbReference type="SUPFAM" id="SSF55174">
    <property type="entry name" value="Alpha-L RNA-binding motif"/>
    <property type="match status" value="1"/>
</dbReference>
<dbReference type="EMBL" id="BLLK01000045">
    <property type="protein sequence ID" value="GFH52190.1"/>
    <property type="molecule type" value="Genomic_DNA"/>
</dbReference>
<keyword evidence="4" id="KW-1185">Reference proteome</keyword>
<dbReference type="GO" id="GO:0003723">
    <property type="term" value="F:RNA binding"/>
    <property type="evidence" value="ECO:0007669"/>
    <property type="project" value="UniProtKB-KW"/>
</dbReference>
<dbReference type="CDD" id="cd00165">
    <property type="entry name" value="S4"/>
    <property type="match status" value="1"/>
</dbReference>
<keyword evidence="1" id="KW-0694">RNA-binding</keyword>
<reference evidence="3 4" key="1">
    <citation type="journal article" date="2021" name="Sci. Rep.">
        <title>The genome of the diatom Chaetoceros tenuissimus carries an ancient integrated fragment of an extant virus.</title>
        <authorList>
            <person name="Hongo Y."/>
            <person name="Kimura K."/>
            <person name="Takaki Y."/>
            <person name="Yoshida Y."/>
            <person name="Baba S."/>
            <person name="Kobayashi G."/>
            <person name="Nagasaki K."/>
            <person name="Hano T."/>
            <person name="Tomaru Y."/>
        </authorList>
    </citation>
    <scope>NUCLEOTIDE SEQUENCE [LARGE SCALE GENOMIC DNA]</scope>
    <source>
        <strain evidence="3 4">NIES-3715</strain>
    </source>
</reference>
<evidence type="ECO:0000256" key="1">
    <source>
        <dbReference type="PROSITE-ProRule" id="PRU00182"/>
    </source>
</evidence>
<dbReference type="PROSITE" id="PS50889">
    <property type="entry name" value="S4"/>
    <property type="match status" value="1"/>
</dbReference>
<dbReference type="AlphaFoldDB" id="A0AAD3H6H0"/>